<dbReference type="OMA" id="RTTIMIN"/>
<protein>
    <submittedName>
        <fullName evidence="6">Uncharacterized protein LOC104602538 isoform X1</fullName>
    </submittedName>
</protein>
<dbReference type="RefSeq" id="XP_010264567.1">
    <property type="nucleotide sequence ID" value="XM_010266265.1"/>
</dbReference>
<dbReference type="GeneID" id="104602538"/>
<evidence type="ECO:0000256" key="3">
    <source>
        <dbReference type="ARBA" id="ARBA00023242"/>
    </source>
</evidence>
<dbReference type="GO" id="GO:0003677">
    <property type="term" value="F:DNA binding"/>
    <property type="evidence" value="ECO:0007669"/>
    <property type="project" value="InterPro"/>
</dbReference>
<evidence type="ECO:0000313" key="5">
    <source>
        <dbReference type="Proteomes" id="UP000189703"/>
    </source>
</evidence>
<dbReference type="PROSITE" id="PS51294">
    <property type="entry name" value="HTH_MYB"/>
    <property type="match status" value="1"/>
</dbReference>
<proteinExistence type="predicted"/>
<accession>A0A1U8ANZ2</accession>
<dbReference type="SUPFAM" id="SSF46689">
    <property type="entry name" value="Homeodomain-like"/>
    <property type="match status" value="1"/>
</dbReference>
<reference evidence="6" key="1">
    <citation type="submission" date="2025-08" db="UniProtKB">
        <authorList>
            <consortium name="RefSeq"/>
        </authorList>
    </citation>
    <scope>IDENTIFICATION</scope>
</reference>
<dbReference type="InterPro" id="IPR009057">
    <property type="entry name" value="Homeodomain-like_sf"/>
</dbReference>
<dbReference type="InterPro" id="IPR006447">
    <property type="entry name" value="Myb_dom_plants"/>
</dbReference>
<feature type="region of interest" description="Disordered" evidence="4">
    <location>
        <begin position="1"/>
        <end position="57"/>
    </location>
</feature>
<evidence type="ECO:0000256" key="2">
    <source>
        <dbReference type="ARBA" id="ARBA00023163"/>
    </source>
</evidence>
<dbReference type="Proteomes" id="UP000189703">
    <property type="component" value="Unplaced"/>
</dbReference>
<evidence type="ECO:0000256" key="1">
    <source>
        <dbReference type="ARBA" id="ARBA00023015"/>
    </source>
</evidence>
<evidence type="ECO:0000313" key="6">
    <source>
        <dbReference type="RefSeq" id="XP_010264567.1"/>
    </source>
</evidence>
<dbReference type="Gene3D" id="1.10.10.60">
    <property type="entry name" value="Homeodomain-like"/>
    <property type="match status" value="1"/>
</dbReference>
<keyword evidence="1" id="KW-0805">Transcription regulation</keyword>
<keyword evidence="5" id="KW-1185">Reference proteome</keyword>
<name>A0A1U8ANZ2_NELNU</name>
<sequence>MMLEKGCESCGDDLEAKPSEKNEDEEGDDESTPRTSVSSSNCSVEESEMKASSGGGKVRQYIRSKMPRLRWTPELHLCFVQAVERLGGQEKATPKLVLQLMNIKGLSIAHVKSHLQMYRSKKVDDQGQVITDKGFFLQTWDHRIYNPCQVPMLHSLLDQRIRSNIIRYTDLLRSRHGNWIPIPCVDGDANTSNRDFYMDDMTFTEQTGRRTHEYPNEYQLLYDREPYKTQANIPSYVTQLQETGIARLSCLDKTSLFLHSNWKTSSEEERSAVKRKAADSDLDLDLSLELTPRQRTKLGKGWEEEETDNNLSLSLLSPTTMTEKLSTDEDTASKVFWMKGCYDSSKVSRKASTLDLTL</sequence>
<keyword evidence="2" id="KW-0804">Transcription</keyword>
<gene>
    <name evidence="6" type="primary">LOC104602538</name>
</gene>
<dbReference type="PANTHER" id="PTHR31314:SF164">
    <property type="entry name" value="HTH MYB-TYPE DOMAIN-CONTAINING PROTEIN"/>
    <property type="match status" value="1"/>
</dbReference>
<dbReference type="InterPro" id="IPR017930">
    <property type="entry name" value="Myb_dom"/>
</dbReference>
<feature type="compositionally biased region" description="Low complexity" evidence="4">
    <location>
        <begin position="33"/>
        <end position="44"/>
    </location>
</feature>
<evidence type="ECO:0000256" key="4">
    <source>
        <dbReference type="SAM" id="MobiDB-lite"/>
    </source>
</evidence>
<dbReference type="NCBIfam" id="TIGR01557">
    <property type="entry name" value="myb_SHAQKYF"/>
    <property type="match status" value="1"/>
</dbReference>
<dbReference type="Pfam" id="PF00249">
    <property type="entry name" value="Myb_DNA-binding"/>
    <property type="match status" value="1"/>
</dbReference>
<dbReference type="KEGG" id="nnu:104602538"/>
<dbReference type="FunFam" id="1.10.10.60:FF:000002">
    <property type="entry name" value="Myb family transcription factor"/>
    <property type="match status" value="1"/>
</dbReference>
<dbReference type="GO" id="GO:0003700">
    <property type="term" value="F:DNA-binding transcription factor activity"/>
    <property type="evidence" value="ECO:0007669"/>
    <property type="project" value="InterPro"/>
</dbReference>
<dbReference type="InterPro" id="IPR046955">
    <property type="entry name" value="PHR1-like"/>
</dbReference>
<dbReference type="InterPro" id="IPR001005">
    <property type="entry name" value="SANT/Myb"/>
</dbReference>
<organism evidence="5 6">
    <name type="scientific">Nelumbo nucifera</name>
    <name type="common">Sacred lotus</name>
    <dbReference type="NCBI Taxonomy" id="4432"/>
    <lineage>
        <taxon>Eukaryota</taxon>
        <taxon>Viridiplantae</taxon>
        <taxon>Streptophyta</taxon>
        <taxon>Embryophyta</taxon>
        <taxon>Tracheophyta</taxon>
        <taxon>Spermatophyta</taxon>
        <taxon>Magnoliopsida</taxon>
        <taxon>Proteales</taxon>
        <taxon>Nelumbonaceae</taxon>
        <taxon>Nelumbo</taxon>
    </lineage>
</organism>
<dbReference type="AlphaFoldDB" id="A0A1U8ANZ2"/>
<keyword evidence="3" id="KW-0539">Nucleus</keyword>
<dbReference type="STRING" id="4432.A0A1U8ANZ2"/>
<dbReference type="PANTHER" id="PTHR31314">
    <property type="entry name" value="MYB FAMILY TRANSCRIPTION FACTOR PHL7-LIKE"/>
    <property type="match status" value="1"/>
</dbReference>
<dbReference type="OrthoDB" id="551907at2759"/>